<protein>
    <recommendedName>
        <fullName evidence="2">Radical SAM core domain-containing protein</fullName>
    </recommendedName>
</protein>
<dbReference type="AlphaFoldDB" id="X1RK29"/>
<dbReference type="InterPro" id="IPR058240">
    <property type="entry name" value="rSAM_sf"/>
</dbReference>
<comment type="caution">
    <text evidence="1">The sequence shown here is derived from an EMBL/GenBank/DDBJ whole genome shotgun (WGS) entry which is preliminary data.</text>
</comment>
<organism evidence="1">
    <name type="scientific">marine sediment metagenome</name>
    <dbReference type="NCBI Taxonomy" id="412755"/>
    <lineage>
        <taxon>unclassified sequences</taxon>
        <taxon>metagenomes</taxon>
        <taxon>ecological metagenomes</taxon>
    </lineage>
</organism>
<feature type="non-terminal residue" evidence="1">
    <location>
        <position position="1"/>
    </location>
</feature>
<sequence>EKGFLAAIIFTNGTMPIKTLADTVFVSVDGLQKTHDYLRGETFGTIMENICESQHPSLFINFTINNYNKDEIETFCKHIDKISRIRGIFFYFHTPYFWYDDLYIEPTERNEILGRLLTLKRKYRILNSQAGLKSALNNDWERPLDICRVYEKGEVYECCRYPGDPKLCQNCGYLSYAEIDQTLKLKPSAILNALKYF</sequence>
<reference evidence="1" key="1">
    <citation type="journal article" date="2014" name="Front. Microbiol.">
        <title>High frequency of phylogenetically diverse reductive dehalogenase-homologous genes in deep subseafloor sedimentary metagenomes.</title>
        <authorList>
            <person name="Kawai M."/>
            <person name="Futagami T."/>
            <person name="Toyoda A."/>
            <person name="Takaki Y."/>
            <person name="Nishi S."/>
            <person name="Hori S."/>
            <person name="Arai W."/>
            <person name="Tsubouchi T."/>
            <person name="Morono Y."/>
            <person name="Uchiyama I."/>
            <person name="Ito T."/>
            <person name="Fujiyama A."/>
            <person name="Inagaki F."/>
            <person name="Takami H."/>
        </authorList>
    </citation>
    <scope>NUCLEOTIDE SEQUENCE</scope>
    <source>
        <strain evidence="1">Expedition CK06-06</strain>
    </source>
</reference>
<evidence type="ECO:0000313" key="1">
    <source>
        <dbReference type="EMBL" id="GAI80958.1"/>
    </source>
</evidence>
<dbReference type="EMBL" id="BARW01014872">
    <property type="protein sequence ID" value="GAI80958.1"/>
    <property type="molecule type" value="Genomic_DNA"/>
</dbReference>
<proteinExistence type="predicted"/>
<evidence type="ECO:0008006" key="2">
    <source>
        <dbReference type="Google" id="ProtNLM"/>
    </source>
</evidence>
<name>X1RK29_9ZZZZ</name>
<dbReference type="SUPFAM" id="SSF102114">
    <property type="entry name" value="Radical SAM enzymes"/>
    <property type="match status" value="1"/>
</dbReference>
<dbReference type="Gene3D" id="3.20.20.70">
    <property type="entry name" value="Aldolase class I"/>
    <property type="match status" value="1"/>
</dbReference>
<gene>
    <name evidence="1" type="ORF">S12H4_26245</name>
</gene>
<accession>X1RK29</accession>
<dbReference type="InterPro" id="IPR013785">
    <property type="entry name" value="Aldolase_TIM"/>
</dbReference>